<dbReference type="Proteomes" id="UP000286097">
    <property type="component" value="Unassembled WGS sequence"/>
</dbReference>
<evidence type="ECO:0000313" key="3">
    <source>
        <dbReference type="EMBL" id="RQM09510.1"/>
    </source>
</evidence>
<name>A0A3R7WJB6_9STRA</name>
<keyword evidence="1" id="KW-0175">Coiled coil</keyword>
<dbReference type="AlphaFoldDB" id="A0A3R7WJB6"/>
<proteinExistence type="predicted"/>
<reference evidence="3 4" key="1">
    <citation type="submission" date="2018-06" db="EMBL/GenBank/DDBJ databases">
        <title>Comparative genomics of downy mildews reveals potential adaptations to biotrophy.</title>
        <authorList>
            <person name="Fletcher K."/>
            <person name="Klosterman S.J."/>
            <person name="Derevnina L."/>
            <person name="Martin F."/>
            <person name="Koike S."/>
            <person name="Reyes Chin-Wo S."/>
            <person name="Mou B."/>
            <person name="Michelmore R."/>
        </authorList>
    </citation>
    <scope>NUCLEOTIDE SEQUENCE [LARGE SCALE GENOMIC DNA]</scope>
    <source>
        <strain evidence="3 4">R13</strain>
    </source>
</reference>
<organism evidence="3 4">
    <name type="scientific">Peronospora effusa</name>
    <dbReference type="NCBI Taxonomy" id="542832"/>
    <lineage>
        <taxon>Eukaryota</taxon>
        <taxon>Sar</taxon>
        <taxon>Stramenopiles</taxon>
        <taxon>Oomycota</taxon>
        <taxon>Peronosporomycetes</taxon>
        <taxon>Peronosporales</taxon>
        <taxon>Peronosporaceae</taxon>
        <taxon>Peronospora</taxon>
    </lineage>
</organism>
<dbReference type="EMBL" id="QKXF01000692">
    <property type="protein sequence ID" value="RQM09510.1"/>
    <property type="molecule type" value="Genomic_DNA"/>
</dbReference>
<sequence length="959" mass="108809">MDINDFTELKQRQTAQDEVLNVIFRLKHKTPSDRQDTSLCETLVSQFTTFVETIHAVQEFNCCCGRVDPLVDDRIVPVGDFTVHEVNVLQDICRRLKPPDDVIHKRGDIWYDPWLPSYGCALQRTKINAAMIKLHVIFVDEWGRTLHFVPTGTCVHSAVSKTYHKIHCADLDSALEEKFEEMFATKLAKAQVSKGPKRTARFRQLGHQKTPQFIAAVVRRAVAAVMRRAVANNSEEGDDKEDVDDEMISPQGGTTDVGQHTGGRPRDSCWPIVRATIEDNLCCGEGLFRKTMVMFQLNLLQAAVLETQSSFDRGICTRDGCDAVDDLFFMLQVVIEATVDLLDCGYNISALLDQYRNLRATIDGFVDSLNHKIAICYQLPDRAKMQQLHTLDGGMQVDSPKRENVSSLAASEEERRLRVVTNLEGCWHLDGVTCSLNALLCWEKSSDASKSCKCILVLRTIESFMFARSVKLSTEDEHPFFDNDEEFIENIKSLVTVYQKNICEWRRLSQSTSFLDVEQRSREMLVMWIAFCLVHQKCVRQVPLCAEYNIALDWQDLKVAVISDRVAMSALQHVSKYIRWWNEKTRGLQLFHLTNQDPTFGFAQRFALSSSSMMDIYNRDVESWERHKKSRVAEIRTQLSSLEDELQSKHRELADENARLNDEHTANIPARSKLKDDIVSINSRIKRAKELLRQELATPRPLVRPLPAAKDDAIQIIFMLTMPRDIELLGSLCLTAQRALATTNRPYMHQFTDVAKPIAEHLLAEDESKHSPDQIATFRQKKCILYGYALLAYTLGPLDDAACQEVCELIVLFRSSFLCAAIIAPSTEHMLCVESKITEMMTRRIADLIKYVKKSKGSALTTLVSLVSPTSPGQLEWKQTCEPLPDKEIFGTCFESSGAQYAVNLFTNIGLTGTNDNHRLLPLSVAQEEPNWSIEVHRLDNSEQTLRSISLTTQVTRSV</sequence>
<gene>
    <name evidence="3" type="ORF">DD237_008509</name>
</gene>
<feature type="coiled-coil region" evidence="1">
    <location>
        <begin position="632"/>
        <end position="691"/>
    </location>
</feature>
<protein>
    <submittedName>
        <fullName evidence="3">Uncharacterized protein</fullName>
    </submittedName>
</protein>
<comment type="caution">
    <text evidence="3">The sequence shown here is derived from an EMBL/GenBank/DDBJ whole genome shotgun (WGS) entry which is preliminary data.</text>
</comment>
<evidence type="ECO:0000256" key="1">
    <source>
        <dbReference type="SAM" id="Coils"/>
    </source>
</evidence>
<accession>A0A3R7WJB6</accession>
<feature type="compositionally biased region" description="Acidic residues" evidence="2">
    <location>
        <begin position="235"/>
        <end position="247"/>
    </location>
</feature>
<evidence type="ECO:0000256" key="2">
    <source>
        <dbReference type="SAM" id="MobiDB-lite"/>
    </source>
</evidence>
<evidence type="ECO:0000313" key="4">
    <source>
        <dbReference type="Proteomes" id="UP000286097"/>
    </source>
</evidence>
<dbReference type="VEuPathDB" id="FungiDB:DD237_008509"/>
<feature type="region of interest" description="Disordered" evidence="2">
    <location>
        <begin position="232"/>
        <end position="264"/>
    </location>
</feature>